<sequence length="528" mass="58649">MSITPSKPLKAFISFPSPYTQTLLLQALVSSLPSLSISLVPPEDDDPPALQWADYDLMSFDKPHENPRDYLISSYIYRKALIRKHQLHLTIAEYLAKARDRGHVSVLDKEAGGWPMGWNVEIQFADELDEMWVDELYELADALRANEDVEEADRQWFILKPGFADRAQGIRLFSTQDELQEIFESFEPDSSDDESEAGPSNQVDAYREFKKEADKALAAMKANGLNIQDSDSDSDAARDANDDEEQEEEEEEEEEGTGVMTSQLRHFVIQEYVPRPVLFDIGQTPNDPESALSGYKFHLRAYVLLTGAYTVQLSRTMLALFSGSPYTHPTSSDGDLDLRPHLTNTCLQTDAFGAPAPPEEFIKLFWELEGLNALSASDSGYTSNGVVDRQWLDQTFDKAGEVIAESVKAGVECGSFGLQLMPNAFEIFGVDLLLSFPPGTGGETDRLPIPRVTLLEYNASPDFHQSGSRLRGNLAEMFKGVVEISIKPFFNLQSSDQAEGDGKGMGGIGSERYGWRLVGKGEIRGPTV</sequence>
<evidence type="ECO:0000313" key="3">
    <source>
        <dbReference type="Proteomes" id="UP001182556"/>
    </source>
</evidence>
<gene>
    <name evidence="2" type="ORF">DB88DRAFT_439953</name>
</gene>
<keyword evidence="3" id="KW-1185">Reference proteome</keyword>
<evidence type="ECO:0000313" key="2">
    <source>
        <dbReference type="EMBL" id="KAK1923449.1"/>
    </source>
</evidence>
<dbReference type="Gene3D" id="3.30.470.20">
    <property type="entry name" value="ATP-grasp fold, B domain"/>
    <property type="match status" value="1"/>
</dbReference>
<evidence type="ECO:0000256" key="1">
    <source>
        <dbReference type="SAM" id="MobiDB-lite"/>
    </source>
</evidence>
<dbReference type="Pfam" id="PF03133">
    <property type="entry name" value="TTL"/>
    <property type="match status" value="1"/>
</dbReference>
<dbReference type="PROSITE" id="PS51221">
    <property type="entry name" value="TTL"/>
    <property type="match status" value="1"/>
</dbReference>
<dbReference type="InterPro" id="IPR027746">
    <property type="entry name" value="TTL"/>
</dbReference>
<dbReference type="PANTHER" id="PTHR47551:SF1">
    <property type="entry name" value="TUBULIN--TYROSINE LIGASE PBY1-RELATED"/>
    <property type="match status" value="1"/>
</dbReference>
<dbReference type="InterPro" id="IPR004344">
    <property type="entry name" value="TTL/TTLL_fam"/>
</dbReference>
<dbReference type="EMBL" id="JAODAN010000006">
    <property type="protein sequence ID" value="KAK1923449.1"/>
    <property type="molecule type" value="Genomic_DNA"/>
</dbReference>
<feature type="region of interest" description="Disordered" evidence="1">
    <location>
        <begin position="223"/>
        <end position="261"/>
    </location>
</feature>
<protein>
    <submittedName>
        <fullName evidence="2">Tubulin-tyrosine ligase/Tubulin polyglutamylase</fullName>
    </submittedName>
</protein>
<proteinExistence type="predicted"/>
<reference evidence="2" key="1">
    <citation type="submission" date="2023-02" db="EMBL/GenBank/DDBJ databases">
        <title>Identification and recombinant expression of a fungal hydrolase from Papiliotrema laurentii that hydrolyzes apple cutin and clears colloidal polyester polyurethane.</title>
        <authorList>
            <consortium name="DOE Joint Genome Institute"/>
            <person name="Roman V.A."/>
            <person name="Bojanowski C."/>
            <person name="Crable B.R."/>
            <person name="Wagner D.N."/>
            <person name="Hung C.S."/>
            <person name="Nadeau L.J."/>
            <person name="Schratz L."/>
            <person name="Haridas S."/>
            <person name="Pangilinan J."/>
            <person name="Lipzen A."/>
            <person name="Na H."/>
            <person name="Yan M."/>
            <person name="Ng V."/>
            <person name="Grigoriev I.V."/>
            <person name="Spatafora J.W."/>
            <person name="Barlow D."/>
            <person name="Biffinger J."/>
            <person name="Kelley-Loughnane N."/>
            <person name="Varaljay V.A."/>
            <person name="Crookes-Goodson W.J."/>
        </authorList>
    </citation>
    <scope>NUCLEOTIDE SEQUENCE</scope>
    <source>
        <strain evidence="2">5307AH</strain>
    </source>
</reference>
<name>A0AAD9CWV6_PAPLA</name>
<dbReference type="Proteomes" id="UP001182556">
    <property type="component" value="Unassembled WGS sequence"/>
</dbReference>
<accession>A0AAD9CWV6</accession>
<dbReference type="FunFam" id="3.30.470.20:FF:000133">
    <property type="entry name" value="Probable tubulin--tyrosine ligase C12B10.04"/>
    <property type="match status" value="1"/>
</dbReference>
<dbReference type="GO" id="GO:0016874">
    <property type="term" value="F:ligase activity"/>
    <property type="evidence" value="ECO:0007669"/>
    <property type="project" value="UniProtKB-KW"/>
</dbReference>
<dbReference type="PANTHER" id="PTHR47551">
    <property type="entry name" value="TUBULIN--TYROSINE LIGASE PBY1-RELATED"/>
    <property type="match status" value="1"/>
</dbReference>
<dbReference type="AlphaFoldDB" id="A0AAD9CWV6"/>
<feature type="compositionally biased region" description="Acidic residues" evidence="1">
    <location>
        <begin position="241"/>
        <end position="256"/>
    </location>
</feature>
<keyword evidence="2" id="KW-0436">Ligase</keyword>
<dbReference type="GO" id="GO:0000932">
    <property type="term" value="C:P-body"/>
    <property type="evidence" value="ECO:0007669"/>
    <property type="project" value="TreeGrafter"/>
</dbReference>
<comment type="caution">
    <text evidence="2">The sequence shown here is derived from an EMBL/GenBank/DDBJ whole genome shotgun (WGS) entry which is preliminary data.</text>
</comment>
<organism evidence="2 3">
    <name type="scientific">Papiliotrema laurentii</name>
    <name type="common">Cryptococcus laurentii</name>
    <dbReference type="NCBI Taxonomy" id="5418"/>
    <lineage>
        <taxon>Eukaryota</taxon>
        <taxon>Fungi</taxon>
        <taxon>Dikarya</taxon>
        <taxon>Basidiomycota</taxon>
        <taxon>Agaricomycotina</taxon>
        <taxon>Tremellomycetes</taxon>
        <taxon>Tremellales</taxon>
        <taxon>Rhynchogastremaceae</taxon>
        <taxon>Papiliotrema</taxon>
    </lineage>
</organism>